<evidence type="ECO:0000256" key="4">
    <source>
        <dbReference type="ARBA" id="ARBA00022898"/>
    </source>
</evidence>
<dbReference type="GO" id="GO:0003677">
    <property type="term" value="F:DNA binding"/>
    <property type="evidence" value="ECO:0007669"/>
    <property type="project" value="UniProtKB-KW"/>
</dbReference>
<keyword evidence="4" id="KW-0663">Pyridoxal phosphate</keyword>
<dbReference type="Pfam" id="PF00155">
    <property type="entry name" value="Aminotran_1_2"/>
    <property type="match status" value="1"/>
</dbReference>
<dbReference type="InterPro" id="IPR015424">
    <property type="entry name" value="PyrdxlP-dep_Trfase"/>
</dbReference>
<evidence type="ECO:0000313" key="11">
    <source>
        <dbReference type="Proteomes" id="UP000254956"/>
    </source>
</evidence>
<evidence type="ECO:0000256" key="3">
    <source>
        <dbReference type="ARBA" id="ARBA00022576"/>
    </source>
</evidence>
<reference evidence="10 11" key="1">
    <citation type="submission" date="2018-06" db="EMBL/GenBank/DDBJ databases">
        <authorList>
            <consortium name="Pathogen Informatics"/>
            <person name="Doyle S."/>
        </authorList>
    </citation>
    <scope>NUCLEOTIDE SEQUENCE [LARGE SCALE GENOMIC DNA]</scope>
    <source>
        <strain evidence="10 11">NCTC12413</strain>
    </source>
</reference>
<protein>
    <submittedName>
        <fullName evidence="9 10">Transcriptional regulator</fullName>
    </submittedName>
</protein>
<dbReference type="InterPro" id="IPR015421">
    <property type="entry name" value="PyrdxlP-dep_Trfase_major"/>
</dbReference>
<accession>A0A380BX42</accession>
<dbReference type="InterPro" id="IPR036390">
    <property type="entry name" value="WH_DNA-bd_sf"/>
</dbReference>
<dbReference type="CDD" id="cd07377">
    <property type="entry name" value="WHTH_GntR"/>
    <property type="match status" value="1"/>
</dbReference>
<evidence type="ECO:0000256" key="5">
    <source>
        <dbReference type="ARBA" id="ARBA00023015"/>
    </source>
</evidence>
<proteinExistence type="inferred from homology"/>
<dbReference type="Pfam" id="PF00392">
    <property type="entry name" value="GntR"/>
    <property type="match status" value="1"/>
</dbReference>
<dbReference type="GO" id="GO:0030170">
    <property type="term" value="F:pyridoxal phosphate binding"/>
    <property type="evidence" value="ECO:0007669"/>
    <property type="project" value="InterPro"/>
</dbReference>
<evidence type="ECO:0000259" key="8">
    <source>
        <dbReference type="PROSITE" id="PS50949"/>
    </source>
</evidence>
<evidence type="ECO:0000256" key="2">
    <source>
        <dbReference type="ARBA" id="ARBA00005384"/>
    </source>
</evidence>
<gene>
    <name evidence="10" type="primary">gabR_1</name>
    <name evidence="9" type="synonym">gabR</name>
    <name evidence="10" type="ORF">NCTC12413_00312</name>
    <name evidence="9" type="ORF">SAR03_13130</name>
</gene>
<dbReference type="PANTHER" id="PTHR46577">
    <property type="entry name" value="HTH-TYPE TRANSCRIPTIONAL REGULATORY PROTEIN GABR"/>
    <property type="match status" value="1"/>
</dbReference>
<sequence>MQESSVNYIYRQLYNDLKDDILAYKYESHEKLPSKRAMAQHANISVNSVKAAYEQLLEEGYIYTQERKGYYIEPLEQLIVKPQTQIQLEDYYREAAPQYQYSFSHMSTNIENFPMETWLKLQKQVFRQFTSRLSSIPEFKGPMELRQTIAKLVSYKRGIHCHPEQIIIGSGTNVLLKQLLDVMEEDSKIAVENPGYSRFRDLLNRSQKVTIPVSLDNKGISIKALKALNPNLVIVTPSHQFPMGTIMPISRRIDLLNWMTQTNGYIVEDDYDSEFKYNTDNIPSLYSFDKSGRVIYLGTFSKTLMPGLRLSYMILPTSLVKRFETTNHNVIPDFSMLNALTLYMLIKDGHYERYIKKMHHIYEEKRIKLIRALKKEFKDKITIKDTKAGLHFIVEVKTNYSYTEIESRAHEHQVELYTINRFTVEPVGETTATKTLIIGFANIDLTTMSKAVSTLKAILIK</sequence>
<evidence type="ECO:0000256" key="6">
    <source>
        <dbReference type="ARBA" id="ARBA00023125"/>
    </source>
</evidence>
<dbReference type="PROSITE" id="PS50949">
    <property type="entry name" value="HTH_GNTR"/>
    <property type="match status" value="1"/>
</dbReference>
<organism evidence="10 11">
    <name type="scientific">Staphylococcus arlettae</name>
    <dbReference type="NCBI Taxonomy" id="29378"/>
    <lineage>
        <taxon>Bacteria</taxon>
        <taxon>Bacillati</taxon>
        <taxon>Bacillota</taxon>
        <taxon>Bacilli</taxon>
        <taxon>Bacillales</taxon>
        <taxon>Staphylococcaceae</taxon>
        <taxon>Staphylococcus</taxon>
    </lineage>
</organism>
<name>A0A380BX42_9STAP</name>
<dbReference type="Proteomes" id="UP000321598">
    <property type="component" value="Unassembled WGS sequence"/>
</dbReference>
<dbReference type="Proteomes" id="UP000254956">
    <property type="component" value="Unassembled WGS sequence"/>
</dbReference>
<evidence type="ECO:0000313" key="12">
    <source>
        <dbReference type="Proteomes" id="UP000321598"/>
    </source>
</evidence>
<evidence type="ECO:0000313" key="10">
    <source>
        <dbReference type="EMBL" id="SUJ08696.1"/>
    </source>
</evidence>
<reference evidence="9 12" key="2">
    <citation type="submission" date="2019-07" db="EMBL/GenBank/DDBJ databases">
        <title>Whole genome shotgun sequence of Staphylococcus arlettae NBRC 109765.</title>
        <authorList>
            <person name="Hosoyama A."/>
            <person name="Uohara A."/>
            <person name="Ohji S."/>
            <person name="Ichikawa N."/>
        </authorList>
    </citation>
    <scope>NUCLEOTIDE SEQUENCE [LARGE SCALE GENOMIC DNA]</scope>
    <source>
        <strain evidence="9 12">NBRC 109765</strain>
    </source>
</reference>
<dbReference type="SUPFAM" id="SSF53383">
    <property type="entry name" value="PLP-dependent transferases"/>
    <property type="match status" value="1"/>
</dbReference>
<keyword evidence="12" id="KW-1185">Reference proteome</keyword>
<keyword evidence="3" id="KW-0032">Aminotransferase</keyword>
<dbReference type="EMBL" id="BKAV01000010">
    <property type="protein sequence ID" value="GEQ00276.1"/>
    <property type="molecule type" value="Genomic_DNA"/>
</dbReference>
<dbReference type="GO" id="GO:0008483">
    <property type="term" value="F:transaminase activity"/>
    <property type="evidence" value="ECO:0007669"/>
    <property type="project" value="UniProtKB-KW"/>
</dbReference>
<evidence type="ECO:0000256" key="1">
    <source>
        <dbReference type="ARBA" id="ARBA00001933"/>
    </source>
</evidence>
<dbReference type="InterPro" id="IPR004839">
    <property type="entry name" value="Aminotransferase_I/II_large"/>
</dbReference>
<dbReference type="CDD" id="cd00609">
    <property type="entry name" value="AAT_like"/>
    <property type="match status" value="1"/>
</dbReference>
<dbReference type="PANTHER" id="PTHR46577:SF1">
    <property type="entry name" value="HTH-TYPE TRANSCRIPTIONAL REGULATORY PROTEIN GABR"/>
    <property type="match status" value="1"/>
</dbReference>
<dbReference type="SUPFAM" id="SSF46785">
    <property type="entry name" value="Winged helix' DNA-binding domain"/>
    <property type="match status" value="1"/>
</dbReference>
<dbReference type="STRING" id="1212545.SARL_05677"/>
<dbReference type="AlphaFoldDB" id="A0A380BX42"/>
<keyword evidence="3" id="KW-0808">Transferase</keyword>
<dbReference type="Gene3D" id="1.10.10.10">
    <property type="entry name" value="Winged helix-like DNA-binding domain superfamily/Winged helix DNA-binding domain"/>
    <property type="match status" value="1"/>
</dbReference>
<dbReference type="GO" id="GO:0003700">
    <property type="term" value="F:DNA-binding transcription factor activity"/>
    <property type="evidence" value="ECO:0007669"/>
    <property type="project" value="InterPro"/>
</dbReference>
<evidence type="ECO:0000313" key="9">
    <source>
        <dbReference type="EMBL" id="GEQ00276.1"/>
    </source>
</evidence>
<dbReference type="InterPro" id="IPR051446">
    <property type="entry name" value="HTH_trans_reg/aminotransferase"/>
</dbReference>
<evidence type="ECO:0000256" key="7">
    <source>
        <dbReference type="ARBA" id="ARBA00023163"/>
    </source>
</evidence>
<dbReference type="Gene3D" id="3.40.640.10">
    <property type="entry name" value="Type I PLP-dependent aspartate aminotransferase-like (Major domain)"/>
    <property type="match status" value="1"/>
</dbReference>
<dbReference type="OrthoDB" id="9808770at2"/>
<comment type="cofactor">
    <cofactor evidence="1">
        <name>pyridoxal 5'-phosphate</name>
        <dbReference type="ChEBI" id="CHEBI:597326"/>
    </cofactor>
</comment>
<dbReference type="InterPro" id="IPR000524">
    <property type="entry name" value="Tscrpt_reg_HTH_GntR"/>
</dbReference>
<dbReference type="SMART" id="SM00345">
    <property type="entry name" value="HTH_GNTR"/>
    <property type="match status" value="1"/>
</dbReference>
<keyword evidence="5" id="KW-0805">Transcription regulation</keyword>
<dbReference type="EMBL" id="UGZE01000001">
    <property type="protein sequence ID" value="SUJ08696.1"/>
    <property type="molecule type" value="Genomic_DNA"/>
</dbReference>
<dbReference type="RefSeq" id="WP_103388231.1">
    <property type="nucleotide sequence ID" value="NZ_BKAV01000010.1"/>
</dbReference>
<feature type="domain" description="HTH gntR-type" evidence="8">
    <location>
        <begin position="7"/>
        <end position="75"/>
    </location>
</feature>
<keyword evidence="7" id="KW-0804">Transcription</keyword>
<dbReference type="InterPro" id="IPR036388">
    <property type="entry name" value="WH-like_DNA-bd_sf"/>
</dbReference>
<comment type="similarity">
    <text evidence="2">In the C-terminal section; belongs to the class-I pyridoxal-phosphate-dependent aminotransferase family.</text>
</comment>
<keyword evidence="6" id="KW-0238">DNA-binding</keyword>